<dbReference type="GeneID" id="68851055"/>
<evidence type="ECO:0000313" key="4">
    <source>
        <dbReference type="Proteomes" id="UP000662973"/>
    </source>
</evidence>
<dbReference type="AlphaFoldDB" id="A0A897N940"/>
<feature type="compositionally biased region" description="Basic and acidic residues" evidence="1">
    <location>
        <begin position="32"/>
        <end position="45"/>
    </location>
</feature>
<evidence type="ECO:0000313" key="3">
    <source>
        <dbReference type="EMBL" id="QSG07795.1"/>
    </source>
</evidence>
<name>A0A897N940_9EURY</name>
<sequence length="93" mass="10118">MERDATLEDFLARDDTSDESVGESDEQSGEPAEERPGESTDERQGGKPPEAVGRAISTMSYRSEGGACATCGSVVERRWRGDDGLVCRDCKSW</sequence>
<dbReference type="KEGG" id="hds:HSR122_0384"/>
<organism evidence="3 4">
    <name type="scientific">Halapricum desulfuricans</name>
    <dbReference type="NCBI Taxonomy" id="2841257"/>
    <lineage>
        <taxon>Archaea</taxon>
        <taxon>Methanobacteriati</taxon>
        <taxon>Methanobacteriota</taxon>
        <taxon>Stenosarchaea group</taxon>
        <taxon>Halobacteria</taxon>
        <taxon>Halobacteriales</taxon>
        <taxon>Haloarculaceae</taxon>
        <taxon>Halapricum</taxon>
    </lineage>
</organism>
<keyword evidence="4" id="KW-1185">Reference proteome</keyword>
<feature type="compositionally biased region" description="Acidic residues" evidence="1">
    <location>
        <begin position="16"/>
        <end position="28"/>
    </location>
</feature>
<reference evidence="3 4" key="1">
    <citation type="submission" date="2020-11" db="EMBL/GenBank/DDBJ databases">
        <title>Carbohydrate-dependent, anaerobic sulfur respiration: A novel catabolism in halophilic archaea.</title>
        <authorList>
            <person name="Sorokin D.Y."/>
            <person name="Messina E."/>
            <person name="Smedile F."/>
            <person name="La Cono V."/>
            <person name="Hallsworth J.E."/>
            <person name="Yakimov M.M."/>
        </authorList>
    </citation>
    <scope>NUCLEOTIDE SEQUENCE [LARGE SCALE GENOMIC DNA]</scope>
    <source>
        <strain evidence="3 4">HSR12-2</strain>
    </source>
</reference>
<gene>
    <name evidence="3" type="ORF">HSR122_0384</name>
</gene>
<evidence type="ECO:0000259" key="2">
    <source>
        <dbReference type="Pfam" id="PF24458"/>
    </source>
</evidence>
<dbReference type="Proteomes" id="UP000662973">
    <property type="component" value="Chromosome"/>
</dbReference>
<protein>
    <recommendedName>
        <fullName evidence="2">DUF7573 domain-containing protein</fullName>
    </recommendedName>
</protein>
<accession>A0A897N940</accession>
<dbReference type="RefSeq" id="WP_229110986.1">
    <property type="nucleotide sequence ID" value="NZ_CP064788.1"/>
</dbReference>
<dbReference type="EMBL" id="CP064788">
    <property type="protein sequence ID" value="QSG07795.1"/>
    <property type="molecule type" value="Genomic_DNA"/>
</dbReference>
<feature type="region of interest" description="Disordered" evidence="1">
    <location>
        <begin position="1"/>
        <end position="53"/>
    </location>
</feature>
<proteinExistence type="predicted"/>
<dbReference type="InterPro" id="IPR055995">
    <property type="entry name" value="DUF7573"/>
</dbReference>
<dbReference type="Pfam" id="PF24458">
    <property type="entry name" value="DUF7573"/>
    <property type="match status" value="1"/>
</dbReference>
<evidence type="ECO:0000256" key="1">
    <source>
        <dbReference type="SAM" id="MobiDB-lite"/>
    </source>
</evidence>
<feature type="domain" description="DUF7573" evidence="2">
    <location>
        <begin position="55"/>
        <end position="93"/>
    </location>
</feature>
<feature type="compositionally biased region" description="Basic and acidic residues" evidence="1">
    <location>
        <begin position="1"/>
        <end position="15"/>
    </location>
</feature>